<feature type="coiled-coil region" evidence="1">
    <location>
        <begin position="101"/>
        <end position="313"/>
    </location>
</feature>
<sequence>MKRDEILEDNLYKQVQTQESKYLSKKKLKENFKELEDFETMKRNNQLMIGEIERLKQIQVDENDLNCSLENKIDKFEQKIRELTDGLYDKDEKISILNTEKVHLENKLEVNKGLIKNLEEKITETINEKLEISKESTLKIQNLENERERILELKFKEKMDFDNKILEINNILNDKEKQIADLLNDNEETSKQIDEFKKENSDLIDEIEKKYSDEIKQVKNENESLKNSHRLKDSELLKEINELNGKNDLEKNLNCVNLKLKQALIEDLKTELGQNDSLLEIQKRQNEELVMELKQKEDEISLLNKRIEQQEITTKEEIQKKHNKIEA</sequence>
<evidence type="ECO:0000313" key="2">
    <source>
        <dbReference type="EMBL" id="CAF0935887.1"/>
    </source>
</evidence>
<dbReference type="AlphaFoldDB" id="A0A814C4C6"/>
<reference evidence="2" key="1">
    <citation type="submission" date="2021-02" db="EMBL/GenBank/DDBJ databases">
        <authorList>
            <person name="Nowell W R."/>
        </authorList>
    </citation>
    <scope>NUCLEOTIDE SEQUENCE</scope>
    <source>
        <strain evidence="2">Ploen Becks lab</strain>
    </source>
</reference>
<protein>
    <submittedName>
        <fullName evidence="2">Uncharacterized protein</fullName>
    </submittedName>
</protein>
<keyword evidence="1" id="KW-0175">Coiled coil</keyword>
<dbReference type="Proteomes" id="UP000663879">
    <property type="component" value="Unassembled WGS sequence"/>
</dbReference>
<keyword evidence="3" id="KW-1185">Reference proteome</keyword>
<comment type="caution">
    <text evidence="2">The sequence shown here is derived from an EMBL/GenBank/DDBJ whole genome shotgun (WGS) entry which is preliminary data.</text>
</comment>
<evidence type="ECO:0000313" key="3">
    <source>
        <dbReference type="Proteomes" id="UP000663879"/>
    </source>
</evidence>
<name>A0A814C4C6_9BILA</name>
<evidence type="ECO:0000256" key="1">
    <source>
        <dbReference type="SAM" id="Coils"/>
    </source>
</evidence>
<proteinExistence type="predicted"/>
<dbReference type="EMBL" id="CAJNOC010002483">
    <property type="protein sequence ID" value="CAF0935887.1"/>
    <property type="molecule type" value="Genomic_DNA"/>
</dbReference>
<gene>
    <name evidence="2" type="ORF">OXX778_LOCUS13158</name>
</gene>
<accession>A0A814C4C6</accession>
<organism evidence="2 3">
    <name type="scientific">Brachionus calyciflorus</name>
    <dbReference type="NCBI Taxonomy" id="104777"/>
    <lineage>
        <taxon>Eukaryota</taxon>
        <taxon>Metazoa</taxon>
        <taxon>Spiralia</taxon>
        <taxon>Gnathifera</taxon>
        <taxon>Rotifera</taxon>
        <taxon>Eurotatoria</taxon>
        <taxon>Monogononta</taxon>
        <taxon>Pseudotrocha</taxon>
        <taxon>Ploima</taxon>
        <taxon>Brachionidae</taxon>
        <taxon>Brachionus</taxon>
    </lineage>
</organism>